<dbReference type="InterPro" id="IPR004358">
    <property type="entry name" value="Sig_transdc_His_kin-like_C"/>
</dbReference>
<accession>A0AA51RSN0</accession>
<proteinExistence type="predicted"/>
<dbReference type="EC" id="2.7.13.3" evidence="3"/>
<organism evidence="11 12">
    <name type="scientific">Pleionea litopenaei</name>
    <dbReference type="NCBI Taxonomy" id="3070815"/>
    <lineage>
        <taxon>Bacteria</taxon>
        <taxon>Pseudomonadati</taxon>
        <taxon>Pseudomonadota</taxon>
        <taxon>Gammaproteobacteria</taxon>
        <taxon>Oceanospirillales</taxon>
        <taxon>Pleioneaceae</taxon>
        <taxon>Pleionea</taxon>
    </lineage>
</organism>
<gene>
    <name evidence="11" type="ORF">Q9312_16245</name>
</gene>
<evidence type="ECO:0000256" key="7">
    <source>
        <dbReference type="ARBA" id="ARBA00022989"/>
    </source>
</evidence>
<dbReference type="SUPFAM" id="SSF103190">
    <property type="entry name" value="Sensory domain-like"/>
    <property type="match status" value="2"/>
</dbReference>
<dbReference type="Proteomes" id="UP001239782">
    <property type="component" value="Chromosome"/>
</dbReference>
<dbReference type="EMBL" id="CP133548">
    <property type="protein sequence ID" value="WMS86773.1"/>
    <property type="molecule type" value="Genomic_DNA"/>
</dbReference>
<evidence type="ECO:0000313" key="12">
    <source>
        <dbReference type="Proteomes" id="UP001239782"/>
    </source>
</evidence>
<keyword evidence="12" id="KW-1185">Reference proteome</keyword>
<keyword evidence="6 9" id="KW-0812">Transmembrane</keyword>
<dbReference type="CDD" id="cd00082">
    <property type="entry name" value="HisKA"/>
    <property type="match status" value="1"/>
</dbReference>
<keyword evidence="11" id="KW-0808">Transferase</keyword>
<dbReference type="PRINTS" id="PR00344">
    <property type="entry name" value="BCTRLSENSOR"/>
</dbReference>
<dbReference type="InterPro" id="IPR005467">
    <property type="entry name" value="His_kinase_dom"/>
</dbReference>
<sequence>MNSQSKHKFLKILLPTSLIIITLAVITGIFSYQYFTRTLLEPWHEKQQNQIYQASQQINSTFINSLKLLGFASGELRNLLEQSYGDSSHSSQNKEQVAPMIQELFTTTPNLFQVRLLAPNGQEWVRYERNTQQQMISVPKEKLQNKSNRNYFIEGHRIKSYESLFTAIDLNIENGQIERPIRPTFRAIKPIVFNGERYLAILNFNFKQSLDRIKSNSTLAFEILNSDGYWLSHQSTMKTWGHLLGKPDQNLQTIDNELWQLFKDAAPNTVIHRGNIWYSKLSFSTHPLVDFNDNNQLFLISRLSDGFVTQIQTQVFWSVFLSLLFICSVVLITVERFLALSVKREQSLAELKQEKEKLTLVNRQLKRAFDRNERMQESLIEEQKLSALGLIVAGVAHELNTPVGGIQLIVGEVKSYIHKLESQLEQPDLAVGSLAALKEGLNLIEQNVIEANDKISSFKRFAADRKHDGIREFSLNDTLNALVQALDRLFIEYDAKVSVNLESRITMCSDPGFISLVTQNLVENAIYHAYDLDKKKPIDIRVEVLENRFVRIVVKDYGKGIAAEDKTKLFEPFYTSNRGHGHIGLGLHLVYLWVHDVLKGEIYVISELNAGSEFIVTIPVRVEGKASPEPLNLGIDENTHR</sequence>
<dbReference type="InterPro" id="IPR036890">
    <property type="entry name" value="HATPase_C_sf"/>
</dbReference>
<comment type="catalytic activity">
    <reaction evidence="1">
        <text>ATP + protein L-histidine = ADP + protein N-phospho-L-histidine.</text>
        <dbReference type="EC" id="2.7.13.3"/>
    </reaction>
</comment>
<keyword evidence="11" id="KW-0418">Kinase</keyword>
<dbReference type="PANTHER" id="PTHR43065:SF42">
    <property type="entry name" value="TWO-COMPONENT SENSOR PPRA"/>
    <property type="match status" value="1"/>
</dbReference>
<name>A0AA51RSN0_9GAMM</name>
<dbReference type="PANTHER" id="PTHR43065">
    <property type="entry name" value="SENSOR HISTIDINE KINASE"/>
    <property type="match status" value="1"/>
</dbReference>
<feature type="transmembrane region" description="Helical" evidence="9">
    <location>
        <begin position="12"/>
        <end position="35"/>
    </location>
</feature>
<evidence type="ECO:0000259" key="10">
    <source>
        <dbReference type="PROSITE" id="PS50109"/>
    </source>
</evidence>
<evidence type="ECO:0000256" key="9">
    <source>
        <dbReference type="SAM" id="Phobius"/>
    </source>
</evidence>
<dbReference type="KEGG" id="plei:Q9312_16245"/>
<dbReference type="Gene3D" id="1.10.287.130">
    <property type="match status" value="1"/>
</dbReference>
<evidence type="ECO:0000256" key="4">
    <source>
        <dbReference type="ARBA" id="ARBA00022475"/>
    </source>
</evidence>
<evidence type="ECO:0000256" key="8">
    <source>
        <dbReference type="SAM" id="Coils"/>
    </source>
</evidence>
<keyword evidence="4" id="KW-1003">Cell membrane</keyword>
<evidence type="ECO:0000256" key="6">
    <source>
        <dbReference type="ARBA" id="ARBA00022692"/>
    </source>
</evidence>
<dbReference type="SMART" id="SM00387">
    <property type="entry name" value="HATPase_c"/>
    <property type="match status" value="1"/>
</dbReference>
<feature type="coiled-coil region" evidence="8">
    <location>
        <begin position="344"/>
        <end position="371"/>
    </location>
</feature>
<comment type="subcellular location">
    <subcellularLocation>
        <location evidence="2">Cell membrane</location>
        <topology evidence="2">Multi-pass membrane protein</topology>
    </subcellularLocation>
</comment>
<protein>
    <recommendedName>
        <fullName evidence="3">histidine kinase</fullName>
        <ecNumber evidence="3">2.7.13.3</ecNumber>
    </recommendedName>
</protein>
<evidence type="ECO:0000256" key="5">
    <source>
        <dbReference type="ARBA" id="ARBA00022553"/>
    </source>
</evidence>
<reference evidence="11 12" key="1">
    <citation type="submission" date="2023-08" db="EMBL/GenBank/DDBJ databases">
        <title>Pleionea litopenaei sp. nov., isolated from stomach of juvenile Litopenaeus vannamei.</title>
        <authorList>
            <person name="Rho A.M."/>
            <person name="Hwang C.Y."/>
        </authorList>
    </citation>
    <scope>NUCLEOTIDE SEQUENCE [LARGE SCALE GENOMIC DNA]</scope>
    <source>
        <strain evidence="11 12">HL-JVS1</strain>
    </source>
</reference>
<keyword evidence="8" id="KW-0175">Coiled coil</keyword>
<dbReference type="Pfam" id="PF21623">
    <property type="entry name" value="HK_sensor_dom_bact"/>
    <property type="match status" value="1"/>
</dbReference>
<dbReference type="SUPFAM" id="SSF55874">
    <property type="entry name" value="ATPase domain of HSP90 chaperone/DNA topoisomerase II/histidine kinase"/>
    <property type="match status" value="1"/>
</dbReference>
<evidence type="ECO:0000256" key="1">
    <source>
        <dbReference type="ARBA" id="ARBA00000085"/>
    </source>
</evidence>
<dbReference type="GO" id="GO:0005886">
    <property type="term" value="C:plasma membrane"/>
    <property type="evidence" value="ECO:0007669"/>
    <property type="project" value="UniProtKB-SubCell"/>
</dbReference>
<evidence type="ECO:0000256" key="2">
    <source>
        <dbReference type="ARBA" id="ARBA00004651"/>
    </source>
</evidence>
<keyword evidence="5" id="KW-0597">Phosphoprotein</keyword>
<dbReference type="Gene3D" id="3.30.565.10">
    <property type="entry name" value="Histidine kinase-like ATPase, C-terminal domain"/>
    <property type="match status" value="1"/>
</dbReference>
<keyword evidence="7 9" id="KW-1133">Transmembrane helix</keyword>
<dbReference type="InterPro" id="IPR029151">
    <property type="entry name" value="Sensor-like_sf"/>
</dbReference>
<evidence type="ECO:0000313" key="11">
    <source>
        <dbReference type="EMBL" id="WMS86773.1"/>
    </source>
</evidence>
<dbReference type="AlphaFoldDB" id="A0AA51RSN0"/>
<feature type="domain" description="Histidine kinase" evidence="10">
    <location>
        <begin position="394"/>
        <end position="622"/>
    </location>
</feature>
<dbReference type="RefSeq" id="WP_309201918.1">
    <property type="nucleotide sequence ID" value="NZ_CP133548.1"/>
</dbReference>
<keyword evidence="9" id="KW-0472">Membrane</keyword>
<dbReference type="Pfam" id="PF02518">
    <property type="entry name" value="HATPase_c"/>
    <property type="match status" value="1"/>
</dbReference>
<evidence type="ECO:0000256" key="3">
    <source>
        <dbReference type="ARBA" id="ARBA00012438"/>
    </source>
</evidence>
<dbReference type="Gene3D" id="3.30.450.20">
    <property type="entry name" value="PAS domain"/>
    <property type="match status" value="2"/>
</dbReference>
<dbReference type="InterPro" id="IPR003661">
    <property type="entry name" value="HisK_dim/P_dom"/>
</dbReference>
<dbReference type="GO" id="GO:0000155">
    <property type="term" value="F:phosphorelay sensor kinase activity"/>
    <property type="evidence" value="ECO:0007669"/>
    <property type="project" value="InterPro"/>
</dbReference>
<dbReference type="InterPro" id="IPR003594">
    <property type="entry name" value="HATPase_dom"/>
</dbReference>
<dbReference type="InterPro" id="IPR048760">
    <property type="entry name" value="VP0354-like_sensor_dom"/>
</dbReference>
<dbReference type="PROSITE" id="PS50109">
    <property type="entry name" value="HIS_KIN"/>
    <property type="match status" value="1"/>
</dbReference>